<dbReference type="Pfam" id="PF13280">
    <property type="entry name" value="WYL"/>
    <property type="match status" value="2"/>
</dbReference>
<feature type="region of interest" description="Disordered" evidence="1">
    <location>
        <begin position="571"/>
        <end position="597"/>
    </location>
</feature>
<protein>
    <submittedName>
        <fullName evidence="4">Possible DNA-binding protein</fullName>
    </submittedName>
</protein>
<feature type="domain" description="PafC HTH" evidence="3">
    <location>
        <begin position="342"/>
        <end position="453"/>
    </location>
</feature>
<dbReference type="PANTHER" id="PTHR34580">
    <property type="match status" value="1"/>
</dbReference>
<feature type="region of interest" description="Disordered" evidence="1">
    <location>
        <begin position="458"/>
        <end position="486"/>
    </location>
</feature>
<evidence type="ECO:0000256" key="1">
    <source>
        <dbReference type="SAM" id="MobiDB-lite"/>
    </source>
</evidence>
<dbReference type="AlphaFoldDB" id="A0A1X6WUR0"/>
<reference evidence="4 5" key="1">
    <citation type="submission" date="2017-02" db="EMBL/GenBank/DDBJ databases">
        <authorList>
            <person name="Peterson S.W."/>
        </authorList>
    </citation>
    <scope>NUCLEOTIDE SEQUENCE [LARGE SCALE GENOMIC DNA]</scope>
    <source>
        <strain evidence="4 5">CIP104813</strain>
    </source>
</reference>
<keyword evidence="5" id="KW-1185">Reference proteome</keyword>
<gene>
    <name evidence="4" type="ORF">FM110_02845</name>
</gene>
<sequence length="684" mass="72746">MAAPRGVERLLNVIMTIGSRRRVTRETLFRVIPEYAESASADAAERLFERDKAEIRALGLDLRTETDPWDESIVHYRIARGTGELAALDLTPAEYTVLLAASRAWDDASAGGPARRVRAKLLSLGQEADPDLVRRTPQGAVESLPVLTPLLEAVSAGRAVTFRYRAASGAATERRVEPWIVGVHDGAWYVLGHDLDREAPRLFRASRIESYPRVKGVATVTPPADLDLASAVNGAGAGASENADAVLDLSPYKALILRDRVGAAVDAPRIELPGCSRAEARRHVLGASRWAALAQPTAWREEIAAICTHIARRHARPVDPAEVEQGAVRPRAAIRTPSTSTDHLSRLISEAAYVHDRGEAELAAMAAEFGITEKQLIDDLQVLFVCGDLGTGWQDLIEAEWEDGWVRVRNAEALQGPLRLSAPEVTALLAGLAALDGAGGEEKGVIASARAKLCAALGQEGQDDAEHGASTAPAPDSEDAEAPRASRVDRIVARIQEALAAGEPVAMRYSPPDRPGTSVRRLRPLRLESSTGRAYLRAVDLDVAASAAGSAAAERTFRTDRIVEILDPEAGAGAGAETVPQEAPNLTGETRGSQAGTAETEAWLRLEPAAAWIAEAFDAAEIRDLPDGEGVLARIERPVRSALVDAVMEAAGAAELLVPDGLRVEIAQLARDAAARHGASEPLG</sequence>
<feature type="compositionally biased region" description="Polar residues" evidence="1">
    <location>
        <begin position="587"/>
        <end position="597"/>
    </location>
</feature>
<dbReference type="PANTHER" id="PTHR34580:SF3">
    <property type="entry name" value="PROTEIN PAFB"/>
    <property type="match status" value="1"/>
</dbReference>
<dbReference type="EMBL" id="FWFG01000025">
    <property type="protein sequence ID" value="SLM89019.1"/>
    <property type="molecule type" value="Genomic_DNA"/>
</dbReference>
<feature type="region of interest" description="Disordered" evidence="1">
    <location>
        <begin position="321"/>
        <end position="341"/>
    </location>
</feature>
<dbReference type="PROSITE" id="PS52050">
    <property type="entry name" value="WYL"/>
    <property type="match status" value="2"/>
</dbReference>
<evidence type="ECO:0000313" key="4">
    <source>
        <dbReference type="EMBL" id="SLM89019.1"/>
    </source>
</evidence>
<name>A0A1X6WUR0_9MICO</name>
<feature type="domain" description="WYL" evidence="2">
    <location>
        <begin position="146"/>
        <end position="210"/>
    </location>
</feature>
<dbReference type="Pfam" id="PF19187">
    <property type="entry name" value="HTH_PafC"/>
    <property type="match status" value="1"/>
</dbReference>
<organism evidence="4 5">
    <name type="scientific">Brachybacterium nesterenkovii</name>
    <dbReference type="NCBI Taxonomy" id="47847"/>
    <lineage>
        <taxon>Bacteria</taxon>
        <taxon>Bacillati</taxon>
        <taxon>Actinomycetota</taxon>
        <taxon>Actinomycetes</taxon>
        <taxon>Micrococcales</taxon>
        <taxon>Dermabacteraceae</taxon>
        <taxon>Brachybacterium</taxon>
    </lineage>
</organism>
<dbReference type="RefSeq" id="WP_234991861.1">
    <property type="nucleotide sequence ID" value="NZ_FWFG01000025.1"/>
</dbReference>
<dbReference type="GO" id="GO:0003677">
    <property type="term" value="F:DNA binding"/>
    <property type="evidence" value="ECO:0007669"/>
    <property type="project" value="UniProtKB-KW"/>
</dbReference>
<evidence type="ECO:0000259" key="2">
    <source>
        <dbReference type="Pfam" id="PF13280"/>
    </source>
</evidence>
<accession>A0A1X6WUR0</accession>
<evidence type="ECO:0000259" key="3">
    <source>
        <dbReference type="Pfam" id="PF19187"/>
    </source>
</evidence>
<proteinExistence type="predicted"/>
<dbReference type="InterPro" id="IPR051534">
    <property type="entry name" value="CBASS_pafABC_assoc_protein"/>
</dbReference>
<evidence type="ECO:0000313" key="5">
    <source>
        <dbReference type="Proteomes" id="UP000195981"/>
    </source>
</evidence>
<feature type="domain" description="WYL" evidence="2">
    <location>
        <begin position="491"/>
        <end position="564"/>
    </location>
</feature>
<dbReference type="InterPro" id="IPR026881">
    <property type="entry name" value="WYL_dom"/>
</dbReference>
<keyword evidence="4" id="KW-0238">DNA-binding</keyword>
<dbReference type="Proteomes" id="UP000195981">
    <property type="component" value="Unassembled WGS sequence"/>
</dbReference>
<dbReference type="InterPro" id="IPR043839">
    <property type="entry name" value="PafC_HTH"/>
</dbReference>